<dbReference type="CDD" id="cd00840">
    <property type="entry name" value="MPP_Mre11_N"/>
    <property type="match status" value="1"/>
</dbReference>
<evidence type="ECO:0000313" key="4">
    <source>
        <dbReference type="Proteomes" id="UP001169823"/>
    </source>
</evidence>
<dbReference type="Proteomes" id="UP001169823">
    <property type="component" value="Unassembled WGS sequence"/>
</dbReference>
<dbReference type="SUPFAM" id="SSF56300">
    <property type="entry name" value="Metallo-dependent phosphatases"/>
    <property type="match status" value="1"/>
</dbReference>
<keyword evidence="1 3" id="KW-0378">Hydrolase</keyword>
<dbReference type="AlphaFoldDB" id="A0AAW7XTF3"/>
<evidence type="ECO:0000259" key="2">
    <source>
        <dbReference type="Pfam" id="PF00149"/>
    </source>
</evidence>
<dbReference type="Gene3D" id="3.60.21.10">
    <property type="match status" value="1"/>
</dbReference>
<dbReference type="InterPro" id="IPR050535">
    <property type="entry name" value="DNA_Repair-Maintenance_Comp"/>
</dbReference>
<dbReference type="EC" id="3.1.-.-" evidence="3"/>
<dbReference type="Pfam" id="PF00149">
    <property type="entry name" value="Metallophos"/>
    <property type="match status" value="1"/>
</dbReference>
<gene>
    <name evidence="3" type="ORF">Q4494_10715</name>
</gene>
<protein>
    <submittedName>
        <fullName evidence="3">DNA repair exonuclease</fullName>
        <ecNumber evidence="3">3.1.-.-</ecNumber>
    </submittedName>
</protein>
<evidence type="ECO:0000256" key="1">
    <source>
        <dbReference type="ARBA" id="ARBA00022801"/>
    </source>
</evidence>
<dbReference type="InterPro" id="IPR004843">
    <property type="entry name" value="Calcineurin-like_PHP"/>
</dbReference>
<dbReference type="PIRSF" id="PIRSF033091">
    <property type="entry name" value="Pesterase_YhaO"/>
    <property type="match status" value="1"/>
</dbReference>
<dbReference type="InterPro" id="IPR014576">
    <property type="entry name" value="Pesterase_YhaO"/>
</dbReference>
<reference evidence="3" key="1">
    <citation type="submission" date="2023-07" db="EMBL/GenBank/DDBJ databases">
        <title>Genome content predicts the carbon catabolic preferences of heterotrophic bacteria.</title>
        <authorList>
            <person name="Gralka M."/>
        </authorList>
    </citation>
    <scope>NUCLEOTIDE SEQUENCE</scope>
    <source>
        <strain evidence="3">I2M02</strain>
    </source>
</reference>
<dbReference type="InterPro" id="IPR041796">
    <property type="entry name" value="Mre11_N"/>
</dbReference>
<keyword evidence="3" id="KW-0540">Nuclease</keyword>
<dbReference type="RefSeq" id="WP_303480223.1">
    <property type="nucleotide sequence ID" value="NZ_JAUOPJ010000008.1"/>
</dbReference>
<comment type="caution">
    <text evidence="3">The sequence shown here is derived from an EMBL/GenBank/DDBJ whole genome shotgun (WGS) entry which is preliminary data.</text>
</comment>
<proteinExistence type="predicted"/>
<feature type="domain" description="Calcineurin-like phosphoesterase" evidence="2">
    <location>
        <begin position="2"/>
        <end position="195"/>
    </location>
</feature>
<dbReference type="PANTHER" id="PTHR30337">
    <property type="entry name" value="COMPONENT OF ATP-DEPENDENT DSDNA EXONUCLEASE"/>
    <property type="match status" value="1"/>
</dbReference>
<accession>A0AAW7XTF3</accession>
<dbReference type="PANTHER" id="PTHR30337:SF7">
    <property type="entry name" value="PHOSPHOESTERASE"/>
    <property type="match status" value="1"/>
</dbReference>
<dbReference type="InterPro" id="IPR029052">
    <property type="entry name" value="Metallo-depent_PP-like"/>
</dbReference>
<organism evidence="3 4">
    <name type="scientific">Celeribacter halophilus</name>
    <dbReference type="NCBI Taxonomy" id="576117"/>
    <lineage>
        <taxon>Bacteria</taxon>
        <taxon>Pseudomonadati</taxon>
        <taxon>Pseudomonadota</taxon>
        <taxon>Alphaproteobacteria</taxon>
        <taxon>Rhodobacterales</taxon>
        <taxon>Roseobacteraceae</taxon>
        <taxon>Celeribacter</taxon>
    </lineage>
</organism>
<evidence type="ECO:0000313" key="3">
    <source>
        <dbReference type="EMBL" id="MDO6457551.1"/>
    </source>
</evidence>
<sequence>MIKILHTADIHLDSPLRSLALRDAELRETVMAASRKAFSRLVDVALSEQVSAVLIAGDLFDGKERSARTGAYLTGELDRLRAAGIKVFYIKGNHDAENPITGSLDLPDNVHVFDARGGKVQVTDEVWVHGVSFAQKHAPDSLLPRFQPPVAGAVNIAMLHSSLAGAEGHDVYAPCRVADLCAMGFDYWALGHIHKRQVHSEAPWVVMPGIPQGRDIGEAGPKSASLLTIERGGITLAEVPTSVVEFRHSTLHISDAEDDDALRKLLRGHLSELRQSISAPTGVVRLTLTGQSKRYWQILRDRDVWTEQLCDMMRAAGDLWLDKLVLDFAPHETATTSAAETTGAVGELSATMQAISTEPGFTSIAQEEVTAVLQDLPPALRARLMPDEAARDALTQELAQGGVNRVLALMKGVENT</sequence>
<keyword evidence="3" id="KW-0269">Exonuclease</keyword>
<dbReference type="EMBL" id="JAUOPJ010000008">
    <property type="protein sequence ID" value="MDO6457551.1"/>
    <property type="molecule type" value="Genomic_DNA"/>
</dbReference>
<name>A0AAW7XTF3_9RHOB</name>
<dbReference type="GO" id="GO:0004527">
    <property type="term" value="F:exonuclease activity"/>
    <property type="evidence" value="ECO:0007669"/>
    <property type="project" value="UniProtKB-KW"/>
</dbReference>